<feature type="domain" description="Autophagy-related protein 11 C-terminal" evidence="10">
    <location>
        <begin position="878"/>
        <end position="991"/>
    </location>
</feature>
<evidence type="ECO:0000256" key="5">
    <source>
        <dbReference type="ARBA" id="ARBA00023054"/>
    </source>
</evidence>
<evidence type="ECO:0000256" key="3">
    <source>
        <dbReference type="ARBA" id="ARBA00022927"/>
    </source>
</evidence>
<dbReference type="GO" id="GO:0015031">
    <property type="term" value="P:protein transport"/>
    <property type="evidence" value="ECO:0007669"/>
    <property type="project" value="UniProtKB-KW"/>
</dbReference>
<dbReference type="GO" id="GO:0034727">
    <property type="term" value="P:piecemeal microautophagy of the nucleus"/>
    <property type="evidence" value="ECO:0007669"/>
    <property type="project" value="TreeGrafter"/>
</dbReference>
<dbReference type="GO" id="GO:0060090">
    <property type="term" value="F:molecular adaptor activity"/>
    <property type="evidence" value="ECO:0007669"/>
    <property type="project" value="TreeGrafter"/>
</dbReference>
<keyword evidence="4 6" id="KW-0072">Autophagy</keyword>
<feature type="compositionally biased region" description="Low complexity" evidence="8">
    <location>
        <begin position="1057"/>
        <end position="1071"/>
    </location>
</feature>
<dbReference type="Proteomes" id="UP000077266">
    <property type="component" value="Unassembled WGS sequence"/>
</dbReference>
<keyword evidence="2 6" id="KW-0813">Transport</keyword>
<feature type="coiled-coil region" evidence="7">
    <location>
        <begin position="725"/>
        <end position="752"/>
    </location>
</feature>
<feature type="compositionally biased region" description="Low complexity" evidence="8">
    <location>
        <begin position="1106"/>
        <end position="1119"/>
    </location>
</feature>
<dbReference type="GO" id="GO:0019901">
    <property type="term" value="F:protein kinase binding"/>
    <property type="evidence" value="ECO:0007669"/>
    <property type="project" value="TreeGrafter"/>
</dbReference>
<dbReference type="GO" id="GO:0034045">
    <property type="term" value="C:phagophore assembly site membrane"/>
    <property type="evidence" value="ECO:0007669"/>
    <property type="project" value="UniProtKB-SubCell"/>
</dbReference>
<keyword evidence="6" id="KW-0472">Membrane</keyword>
<dbReference type="OrthoDB" id="447953at2759"/>
<reference evidence="11 12" key="1">
    <citation type="journal article" date="2016" name="Mol. Biol. Evol.">
        <title>Comparative Genomics of Early-Diverging Mushroom-Forming Fungi Provides Insights into the Origins of Lignocellulose Decay Capabilities.</title>
        <authorList>
            <person name="Nagy L.G."/>
            <person name="Riley R."/>
            <person name="Tritt A."/>
            <person name="Adam C."/>
            <person name="Daum C."/>
            <person name="Floudas D."/>
            <person name="Sun H."/>
            <person name="Yadav J.S."/>
            <person name="Pangilinan J."/>
            <person name="Larsson K.H."/>
            <person name="Matsuura K."/>
            <person name="Barry K."/>
            <person name="Labutti K."/>
            <person name="Kuo R."/>
            <person name="Ohm R.A."/>
            <person name="Bhattacharya S.S."/>
            <person name="Shirouzu T."/>
            <person name="Yoshinaga Y."/>
            <person name="Martin F.M."/>
            <person name="Grigoriev I.V."/>
            <person name="Hibbett D.S."/>
        </authorList>
    </citation>
    <scope>NUCLEOTIDE SEQUENCE [LARGE SCALE GENOMIC DNA]</scope>
    <source>
        <strain evidence="11 12">HHB12029</strain>
    </source>
</reference>
<feature type="domain" description="Autophagy protein ATG17-like" evidence="9">
    <location>
        <begin position="110"/>
        <end position="412"/>
    </location>
</feature>
<comment type="similarity">
    <text evidence="1 6">Belongs to the ATG11 family.</text>
</comment>
<evidence type="ECO:0000256" key="4">
    <source>
        <dbReference type="ARBA" id="ARBA00023006"/>
    </source>
</evidence>
<dbReference type="Pfam" id="PF04108">
    <property type="entry name" value="ATG17_like"/>
    <property type="match status" value="1"/>
</dbReference>
<dbReference type="GO" id="GO:0034517">
    <property type="term" value="P:ribophagy"/>
    <property type="evidence" value="ECO:0007669"/>
    <property type="project" value="TreeGrafter"/>
</dbReference>
<name>A0A165DBW9_EXIGL</name>
<comment type="function">
    <text evidence="6">Involved in cytoplasm to vacuole transport (Cvt), pexophagy, mitophagy and nucleophagy. Recruits mitochondria for their selective degradation via autophagy (mitophagy) during starvation. Works as scaffold proteins that recruit ATG proteins to the pre-autophagosome (PAS), the site of vesicle/autophagosome formation. Required for the Cvt vesicles completion.</text>
</comment>
<comment type="subunit">
    <text evidence="6">Homodimer.</text>
</comment>
<dbReference type="GO" id="GO:0061709">
    <property type="term" value="P:reticulophagy"/>
    <property type="evidence" value="ECO:0007669"/>
    <property type="project" value="TreeGrafter"/>
</dbReference>
<dbReference type="GO" id="GO:0005774">
    <property type="term" value="C:vacuolar membrane"/>
    <property type="evidence" value="ECO:0007669"/>
    <property type="project" value="UniProtKB-SubCell"/>
</dbReference>
<dbReference type="GO" id="GO:0000422">
    <property type="term" value="P:autophagy of mitochondrion"/>
    <property type="evidence" value="ECO:0007669"/>
    <property type="project" value="TreeGrafter"/>
</dbReference>
<dbReference type="PANTHER" id="PTHR13222">
    <property type="entry name" value="RB1-INDUCIBLE COILED-COIL"/>
    <property type="match status" value="1"/>
</dbReference>
<feature type="region of interest" description="Disordered" evidence="8">
    <location>
        <begin position="1225"/>
        <end position="1259"/>
    </location>
</feature>
<organism evidence="11 12">
    <name type="scientific">Exidia glandulosa HHB12029</name>
    <dbReference type="NCBI Taxonomy" id="1314781"/>
    <lineage>
        <taxon>Eukaryota</taxon>
        <taxon>Fungi</taxon>
        <taxon>Dikarya</taxon>
        <taxon>Basidiomycota</taxon>
        <taxon>Agaricomycotina</taxon>
        <taxon>Agaricomycetes</taxon>
        <taxon>Auriculariales</taxon>
        <taxon>Exidiaceae</taxon>
        <taxon>Exidia</taxon>
    </lineage>
</organism>
<evidence type="ECO:0000256" key="6">
    <source>
        <dbReference type="RuleBase" id="RU367075"/>
    </source>
</evidence>
<protein>
    <recommendedName>
        <fullName evidence="6">Autophagy-related protein 11</fullName>
    </recommendedName>
</protein>
<evidence type="ECO:0000256" key="2">
    <source>
        <dbReference type="ARBA" id="ARBA00022448"/>
    </source>
</evidence>
<feature type="region of interest" description="Disordered" evidence="8">
    <location>
        <begin position="996"/>
        <end position="1212"/>
    </location>
</feature>
<keyword evidence="5 7" id="KW-0175">Coiled coil</keyword>
<dbReference type="STRING" id="1314781.A0A165DBW9"/>
<feature type="region of interest" description="Disordered" evidence="8">
    <location>
        <begin position="663"/>
        <end position="686"/>
    </location>
</feature>
<dbReference type="GO" id="GO:1903599">
    <property type="term" value="P:positive regulation of autophagy of mitochondrion"/>
    <property type="evidence" value="ECO:0007669"/>
    <property type="project" value="UniProtKB-UniRule"/>
</dbReference>
<dbReference type="Gene3D" id="1.10.287.1490">
    <property type="match status" value="1"/>
</dbReference>
<keyword evidence="12" id="KW-1185">Reference proteome</keyword>
<dbReference type="InterPro" id="IPR019460">
    <property type="entry name" value="Atg11_C"/>
</dbReference>
<evidence type="ECO:0000313" key="11">
    <source>
        <dbReference type="EMBL" id="KZV84188.1"/>
    </source>
</evidence>
<dbReference type="InterPro" id="IPR045326">
    <property type="entry name" value="ATG17-like_dom"/>
</dbReference>
<dbReference type="InterPro" id="IPR040040">
    <property type="entry name" value="ATG11"/>
</dbReference>
<evidence type="ECO:0000313" key="12">
    <source>
        <dbReference type="Proteomes" id="UP000077266"/>
    </source>
</evidence>
<evidence type="ECO:0000256" key="7">
    <source>
        <dbReference type="SAM" id="Coils"/>
    </source>
</evidence>
<sequence>MQICRAEDGERFQVNGSLSEIERYGTLEAFLQDVTGTDQAAILAYLSDGRRLTTNNLRELGIPYDTSIVVYNRDLLDLDADTVLAHLITQPAHQPAVDSTAPVPSRLSLYLDAAAAHHDFVSRTLGAMQVQHEAARVASVALDMHVLNIADTFDAFADPAERELRRQAQLLVHREADIEVIGKVRVHPEFLKADIRSGRPRVLGEWVQVDKMRQVGDKCAEVHEDLRARFERARSTVASVSTLADEVRSAWQAAQFLDDADAVHGRSHDAFDRMSQLAAALDAGDAHPDSLSAIQQLDASMRDSVTAIADLKNHNTATCMTLLRKISNAQSDLVALPGLLTSLQSDFRGKAAWQHLSRCHNMLYAYGATIIEIVRRKEFARLFAQRAQTIAEVMARFSAAERKRRQVYRSEIHGQLPFETRGLDGDPVQALEMSTATVPDASGSYHLERVDVVEFVQFVEALEASYGSPGEDNPVTRSRTMLERALGKLDGLETGFDKMAERSILSSSRISHSRQSSSYESIANQEALQQAEDFRVARAQQEQLLIETRRTLEDDIARLRSQLDAANTRAENLETEITHLHSQHVHEQSARRAVDARRTELSNEIERAMATAAEQTRQADRLRRELEGARDENAALRQDHETTLRNLESARSRGEDLEAQIQQARGENDEANARAREKERQLRAQASEADRLLRDHIAEADGDRAVLEQEYHTVKARLETEMHLHKEARSEVEVLAADLAGLKEELAHASHEQRESHHTEEMLREDLKLSNAAVVELQNQVTTLRRTVTEALEIAVSFRESHMRALHVARSSVSHSKSATSGVPDPGLSTADSLIGLPAILSRSSSVLLPSAAIDLNNPQTALRILREFDLEAFSEAIAKTGTTIRKWQKQCKEYRERARGKITFRNFAKGDLALFLPTRNSQAKPWAAFNVSFPHYFLKPSGHIAEQVKTRDWIVARITSITERIVNAKDPSTNPYGLGDGIKYYLLEVEDWTTSMSPTSSNRRRTTSRRISASADPDSLAEGDEGSPVLTEVAVMPSPAGRVYPSPPAHRPRTGSASLAGPSSLSKLLAQSPPPLAPIQQPMTKPDSPAAATRALAHVPPSPVRPSSRTSVASRPSSILYGARPFPGSVSSTGKAAPTTALSELAPASPPSTGSVPSSIREERPGPLPTQGQGQGSGSTPSPDLSASEGLGSILRARTMSRPGPVGTAGSALASLASSWGVAIGRRRKPTEDAGGASGSAGARGSTPSAEEIFRPQP</sequence>
<dbReference type="InParanoid" id="A0A165DBW9"/>
<evidence type="ECO:0000256" key="1">
    <source>
        <dbReference type="ARBA" id="ARBA00009729"/>
    </source>
</evidence>
<comment type="subcellular location">
    <subcellularLocation>
        <location evidence="6">Preautophagosomal structure membrane</location>
        <topology evidence="6">Peripheral membrane protein</topology>
    </subcellularLocation>
    <subcellularLocation>
        <location evidence="6">Vacuole membrane</location>
        <topology evidence="6">Peripheral membrane protein</topology>
    </subcellularLocation>
    <text evidence="6">During pexophagy, accumulates in the vacuolar membrane region, where the peroxisomes contact the vacuole.</text>
</comment>
<keyword evidence="6" id="KW-0926">Vacuole</keyword>
<feature type="compositionally biased region" description="Low complexity" evidence="8">
    <location>
        <begin position="1241"/>
        <end position="1251"/>
    </location>
</feature>
<dbReference type="GO" id="GO:1990316">
    <property type="term" value="C:Atg1/ULK1 kinase complex"/>
    <property type="evidence" value="ECO:0007669"/>
    <property type="project" value="TreeGrafter"/>
</dbReference>
<evidence type="ECO:0000259" key="10">
    <source>
        <dbReference type="Pfam" id="PF10377"/>
    </source>
</evidence>
<evidence type="ECO:0000259" key="9">
    <source>
        <dbReference type="Pfam" id="PF04108"/>
    </source>
</evidence>
<dbReference type="AlphaFoldDB" id="A0A165DBW9"/>
<dbReference type="GO" id="GO:0000045">
    <property type="term" value="P:autophagosome assembly"/>
    <property type="evidence" value="ECO:0007669"/>
    <property type="project" value="UniProtKB-UniRule"/>
</dbReference>
<proteinExistence type="inferred from homology"/>
<dbReference type="Pfam" id="PF10377">
    <property type="entry name" value="ATG11"/>
    <property type="match status" value="1"/>
</dbReference>
<dbReference type="PANTHER" id="PTHR13222:SF1">
    <property type="entry name" value="RB1-INDUCIBLE COILED-COIL PROTEIN 1"/>
    <property type="match status" value="1"/>
</dbReference>
<evidence type="ECO:0000256" key="8">
    <source>
        <dbReference type="SAM" id="MobiDB-lite"/>
    </source>
</evidence>
<dbReference type="CDD" id="cd22541">
    <property type="entry name" value="SP5_N"/>
    <property type="match status" value="1"/>
</dbReference>
<dbReference type="EMBL" id="KV426236">
    <property type="protein sequence ID" value="KZV84188.1"/>
    <property type="molecule type" value="Genomic_DNA"/>
</dbReference>
<accession>A0A165DBW9</accession>
<feature type="compositionally biased region" description="Basic and acidic residues" evidence="8">
    <location>
        <begin position="666"/>
        <end position="686"/>
    </location>
</feature>
<keyword evidence="3 6" id="KW-0653">Protein transport</keyword>
<gene>
    <name evidence="11" type="ORF">EXIGLDRAFT_842413</name>
</gene>